<dbReference type="Gene3D" id="1.10.530.10">
    <property type="match status" value="1"/>
</dbReference>
<dbReference type="InterPro" id="IPR018392">
    <property type="entry name" value="LysM"/>
</dbReference>
<dbReference type="InterPro" id="IPR010618">
    <property type="entry name" value="RPF"/>
</dbReference>
<feature type="compositionally biased region" description="Polar residues" evidence="3">
    <location>
        <begin position="123"/>
        <end position="142"/>
    </location>
</feature>
<evidence type="ECO:0000256" key="4">
    <source>
        <dbReference type="SAM" id="SignalP"/>
    </source>
</evidence>
<keyword evidence="2" id="KW-0378">Hydrolase</keyword>
<dbReference type="Proteomes" id="UP000005087">
    <property type="component" value="Chromosome"/>
</dbReference>
<evidence type="ECO:0000256" key="2">
    <source>
        <dbReference type="ARBA" id="ARBA00022801"/>
    </source>
</evidence>
<comment type="similarity">
    <text evidence="1">Belongs to the transglycosylase family. Rpf subfamily.</text>
</comment>
<dbReference type="AlphaFoldDB" id="I1D6R2"/>
<dbReference type="Gene3D" id="3.10.350.10">
    <property type="entry name" value="LysM domain"/>
    <property type="match status" value="1"/>
</dbReference>
<dbReference type="RefSeq" id="WP_005466444.1">
    <property type="nucleotide sequence ID" value="NZ_CM001484.1"/>
</dbReference>
<proteinExistence type="inferred from homology"/>
<dbReference type="CDD" id="cd13925">
    <property type="entry name" value="RPF"/>
    <property type="match status" value="1"/>
</dbReference>
<name>I1D6R2_9PSEU</name>
<reference evidence="6 7" key="1">
    <citation type="submission" date="2011-09" db="EMBL/GenBank/DDBJ databases">
        <authorList>
            <consortium name="US DOE Joint Genome Institute (JGI-PGF)"/>
            <person name="Lucas S."/>
            <person name="Han J."/>
            <person name="Lapidus A."/>
            <person name="Cheng J.-F."/>
            <person name="Goodwin L."/>
            <person name="Pitluck S."/>
            <person name="Peters L."/>
            <person name="Land M.L."/>
            <person name="Hauser L."/>
            <person name="Brambilla E."/>
            <person name="Klenk H.-P."/>
            <person name="Woyke T.J."/>
        </authorList>
    </citation>
    <scope>NUCLEOTIDE SEQUENCE [LARGE SCALE GENOMIC DNA]</scope>
    <source>
        <strain evidence="6 7">K62</strain>
    </source>
</reference>
<dbReference type="InterPro" id="IPR052196">
    <property type="entry name" value="Bact_Kbp"/>
</dbReference>
<dbReference type="HOGENOM" id="CLU_045108_0_1_11"/>
<dbReference type="PANTHER" id="PTHR34700:SF4">
    <property type="entry name" value="PHAGE-LIKE ELEMENT PBSX PROTEIN XKDP"/>
    <property type="match status" value="1"/>
</dbReference>
<dbReference type="Pfam" id="PF06737">
    <property type="entry name" value="Transglycosylas"/>
    <property type="match status" value="1"/>
</dbReference>
<feature type="compositionally biased region" description="Low complexity" evidence="3">
    <location>
        <begin position="143"/>
        <end position="166"/>
    </location>
</feature>
<feature type="signal peptide" evidence="4">
    <location>
        <begin position="1"/>
        <end position="40"/>
    </location>
</feature>
<dbReference type="PANTHER" id="PTHR34700">
    <property type="entry name" value="POTASSIUM BINDING PROTEIN KBP"/>
    <property type="match status" value="1"/>
</dbReference>
<evidence type="ECO:0000259" key="5">
    <source>
        <dbReference type="PROSITE" id="PS51782"/>
    </source>
</evidence>
<evidence type="ECO:0000313" key="7">
    <source>
        <dbReference type="Proteomes" id="UP000005087"/>
    </source>
</evidence>
<keyword evidence="7" id="KW-1185">Reference proteome</keyword>
<dbReference type="OrthoDB" id="1404170at2"/>
<dbReference type="SMART" id="SM00257">
    <property type="entry name" value="LysM"/>
    <property type="match status" value="1"/>
</dbReference>
<dbReference type="SUPFAM" id="SSF54106">
    <property type="entry name" value="LysM domain"/>
    <property type="match status" value="1"/>
</dbReference>
<accession>I1D6R2</accession>
<dbReference type="GO" id="GO:0016787">
    <property type="term" value="F:hydrolase activity"/>
    <property type="evidence" value="ECO:0007669"/>
    <property type="project" value="UniProtKB-KW"/>
</dbReference>
<feature type="region of interest" description="Disordered" evidence="3">
    <location>
        <begin position="123"/>
        <end position="177"/>
    </location>
</feature>
<organism evidence="6 7">
    <name type="scientific">Saccharomonospora glauca K62</name>
    <dbReference type="NCBI Taxonomy" id="928724"/>
    <lineage>
        <taxon>Bacteria</taxon>
        <taxon>Bacillati</taxon>
        <taxon>Actinomycetota</taxon>
        <taxon>Actinomycetes</taxon>
        <taxon>Pseudonocardiales</taxon>
        <taxon>Pseudonocardiaceae</taxon>
        <taxon>Saccharomonospora</taxon>
    </lineage>
</organism>
<feature type="domain" description="LysM" evidence="5">
    <location>
        <begin position="175"/>
        <end position="223"/>
    </location>
</feature>
<dbReference type="PROSITE" id="PS51782">
    <property type="entry name" value="LYSM"/>
    <property type="match status" value="1"/>
</dbReference>
<dbReference type="EMBL" id="CM001484">
    <property type="protein sequence ID" value="EIF00637.1"/>
    <property type="molecule type" value="Genomic_DNA"/>
</dbReference>
<feature type="chain" id="PRO_5003639246" evidence="4">
    <location>
        <begin position="41"/>
        <end position="224"/>
    </location>
</feature>
<keyword evidence="4" id="KW-0732">Signal</keyword>
<dbReference type="STRING" id="928724.SacglDRAFT_03790"/>
<dbReference type="Pfam" id="PF01476">
    <property type="entry name" value="LysM"/>
    <property type="match status" value="1"/>
</dbReference>
<gene>
    <name evidence="6" type="ORF">SacglDRAFT_03790</name>
</gene>
<evidence type="ECO:0000256" key="3">
    <source>
        <dbReference type="SAM" id="MobiDB-lite"/>
    </source>
</evidence>
<evidence type="ECO:0000313" key="6">
    <source>
        <dbReference type="EMBL" id="EIF00637.1"/>
    </source>
</evidence>
<dbReference type="eggNOG" id="COG1388">
    <property type="taxonomic scope" value="Bacteria"/>
</dbReference>
<evidence type="ECO:0000256" key="1">
    <source>
        <dbReference type="ARBA" id="ARBA00010830"/>
    </source>
</evidence>
<dbReference type="SUPFAM" id="SSF53955">
    <property type="entry name" value="Lysozyme-like"/>
    <property type="match status" value="1"/>
</dbReference>
<dbReference type="InterPro" id="IPR023346">
    <property type="entry name" value="Lysozyme-like_dom_sf"/>
</dbReference>
<dbReference type="InterPro" id="IPR036779">
    <property type="entry name" value="LysM_dom_sf"/>
</dbReference>
<dbReference type="CDD" id="cd00118">
    <property type="entry name" value="LysM"/>
    <property type="match status" value="1"/>
</dbReference>
<reference evidence="7" key="2">
    <citation type="submission" date="2012-01" db="EMBL/GenBank/DDBJ databases">
        <title>Noncontiguous Finished sequence of chromosome of Saccharomonospora glauca K62.</title>
        <authorList>
            <consortium name="US DOE Joint Genome Institute"/>
            <person name="Lucas S."/>
            <person name="Han J."/>
            <person name="Lapidus A."/>
            <person name="Cheng J.-F."/>
            <person name="Goodwin L."/>
            <person name="Pitluck S."/>
            <person name="Peters L."/>
            <person name="Mikhailova N."/>
            <person name="Held B."/>
            <person name="Detter J.C."/>
            <person name="Han C."/>
            <person name="Tapia R."/>
            <person name="Land M."/>
            <person name="Hauser L."/>
            <person name="Kyrpides N."/>
            <person name="Ivanova N."/>
            <person name="Pagani I."/>
            <person name="Brambilla E.-M."/>
            <person name="Klenk H.-P."/>
            <person name="Woyke T."/>
        </authorList>
    </citation>
    <scope>NUCLEOTIDE SEQUENCE [LARGE SCALE GENOMIC DNA]</scope>
    <source>
        <strain evidence="7">K62</strain>
    </source>
</reference>
<protein>
    <submittedName>
        <fullName evidence="6">Transglycosylase family protein</fullName>
    </submittedName>
</protein>
<sequence length="224" mass="23076">MAYRGKHRKPSTASRNLARVAVAGIAVGAPLTIAASPAQADSVNWDAIAECESGGDWSINTGNGYYGGLQFSLSTWQAYGGTGMPHEASREQQIAIAERVLEGQGIGAWPVCGSRGYSGASYEGTNTEGAAPSSDNGSSAGQTTQDSSDSAPAATPEPSAAPTTPTGIAKSNPDGDYIVKKGDTLSEIAQEKNIEGGYQKLVELNDGYISNPDYIVVGQKIATK</sequence>